<evidence type="ECO:0000256" key="1">
    <source>
        <dbReference type="SAM" id="MobiDB-lite"/>
    </source>
</evidence>
<evidence type="ECO:0000313" key="3">
    <source>
        <dbReference type="Proteomes" id="UP000717696"/>
    </source>
</evidence>
<name>A0A9P9JAW2_9HYPO</name>
<comment type="caution">
    <text evidence="2">The sequence shown here is derived from an EMBL/GenBank/DDBJ whole genome shotgun (WGS) entry which is preliminary data.</text>
</comment>
<gene>
    <name evidence="2" type="ORF">B0J13DRAFT_621309</name>
</gene>
<proteinExistence type="predicted"/>
<feature type="region of interest" description="Disordered" evidence="1">
    <location>
        <begin position="1"/>
        <end position="57"/>
    </location>
</feature>
<feature type="compositionally biased region" description="Polar residues" evidence="1">
    <location>
        <begin position="169"/>
        <end position="186"/>
    </location>
</feature>
<feature type="compositionally biased region" description="Acidic residues" evidence="1">
    <location>
        <begin position="215"/>
        <end position="229"/>
    </location>
</feature>
<feature type="compositionally biased region" description="Basic and acidic residues" evidence="1">
    <location>
        <begin position="245"/>
        <end position="256"/>
    </location>
</feature>
<dbReference type="AlphaFoldDB" id="A0A9P9JAW2"/>
<keyword evidence="3" id="KW-1185">Reference proteome</keyword>
<evidence type="ECO:0000313" key="2">
    <source>
        <dbReference type="EMBL" id="KAH7149450.1"/>
    </source>
</evidence>
<feature type="compositionally biased region" description="Polar residues" evidence="1">
    <location>
        <begin position="1"/>
        <end position="21"/>
    </location>
</feature>
<feature type="compositionally biased region" description="Basic and acidic residues" evidence="1">
    <location>
        <begin position="490"/>
        <end position="500"/>
    </location>
</feature>
<dbReference type="OrthoDB" id="3550599at2759"/>
<sequence length="564" mass="62763">MPSSGRASVKPQTSPTPNDVPNRTKVLESQVGTWLSTGKHEARTIPNPIVPKDMNKHTLKDSNIDRSLEQHLISVNTLTFSNSVGEIGADPSSNARPSKQKHHTEVSDRSILSTTVREGKYEDLSDTPEKPIRVFSPVTTHSTSKETQIAQDYEDGSLDGEAARASPLIQDSVSTSEPISNGQSPNKPGWAVTSPAPVSPTQSCGSPNTTNSGEVFDDEIDDADDEDDEPLIRSRFGKRRCAMMGHDDTRSTREPSLEPECNSPQRPQSLAEEPGDDPIPMDLEIPAIASQDRKEGDTHASGISNPSHVDRPTVSSVITRTRRRSETSRANRLADFDSAAFDTLIYQQIQPTILESVLGPTRPLRKAMTSTLDDRLALSVNPAIHRMHNRSEEWVKKKAKEIEDRGGRKAWFGKVHERQRHIRARESEAERERQSALRAGLLPPRQDPQPRVYKRLVDFGDVPEKDLPDYVQSNKAWMKACAWHREVKNQASERHADARRTAKAAKRNPTLQKTAEEAEGSPQAPRTTAEIERHCHVQRTTEEAQRFYMNALKSYAVTSKGSSK</sequence>
<feature type="compositionally biased region" description="Polar residues" evidence="1">
    <location>
        <begin position="137"/>
        <end position="150"/>
    </location>
</feature>
<organism evidence="2 3">
    <name type="scientific">Dactylonectria estremocensis</name>
    <dbReference type="NCBI Taxonomy" id="1079267"/>
    <lineage>
        <taxon>Eukaryota</taxon>
        <taxon>Fungi</taxon>
        <taxon>Dikarya</taxon>
        <taxon>Ascomycota</taxon>
        <taxon>Pezizomycotina</taxon>
        <taxon>Sordariomycetes</taxon>
        <taxon>Hypocreomycetidae</taxon>
        <taxon>Hypocreales</taxon>
        <taxon>Nectriaceae</taxon>
        <taxon>Dactylonectria</taxon>
    </lineage>
</organism>
<dbReference type="Proteomes" id="UP000717696">
    <property type="component" value="Unassembled WGS sequence"/>
</dbReference>
<reference evidence="2" key="1">
    <citation type="journal article" date="2021" name="Nat. Commun.">
        <title>Genetic determinants of endophytism in the Arabidopsis root mycobiome.</title>
        <authorList>
            <person name="Mesny F."/>
            <person name="Miyauchi S."/>
            <person name="Thiergart T."/>
            <person name="Pickel B."/>
            <person name="Atanasova L."/>
            <person name="Karlsson M."/>
            <person name="Huettel B."/>
            <person name="Barry K.W."/>
            <person name="Haridas S."/>
            <person name="Chen C."/>
            <person name="Bauer D."/>
            <person name="Andreopoulos W."/>
            <person name="Pangilinan J."/>
            <person name="LaButti K."/>
            <person name="Riley R."/>
            <person name="Lipzen A."/>
            <person name="Clum A."/>
            <person name="Drula E."/>
            <person name="Henrissat B."/>
            <person name="Kohler A."/>
            <person name="Grigoriev I.V."/>
            <person name="Martin F.M."/>
            <person name="Hacquard S."/>
        </authorList>
    </citation>
    <scope>NUCLEOTIDE SEQUENCE</scope>
    <source>
        <strain evidence="2">MPI-CAGE-AT-0021</strain>
    </source>
</reference>
<accession>A0A9P9JAW2</accession>
<feature type="region of interest" description="Disordered" evidence="1">
    <location>
        <begin position="490"/>
        <end position="531"/>
    </location>
</feature>
<feature type="region of interest" description="Disordered" evidence="1">
    <location>
        <begin position="137"/>
        <end position="329"/>
    </location>
</feature>
<feature type="region of interest" description="Disordered" evidence="1">
    <location>
        <begin position="86"/>
        <end position="110"/>
    </location>
</feature>
<feature type="compositionally biased region" description="Polar residues" evidence="1">
    <location>
        <begin position="199"/>
        <end position="213"/>
    </location>
</feature>
<protein>
    <submittedName>
        <fullName evidence="2">Uncharacterized protein</fullName>
    </submittedName>
</protein>
<dbReference type="EMBL" id="JAGMUU010000007">
    <property type="protein sequence ID" value="KAH7149450.1"/>
    <property type="molecule type" value="Genomic_DNA"/>
</dbReference>